<dbReference type="EMBL" id="UYRT01093125">
    <property type="protein sequence ID" value="VDN38663.1"/>
    <property type="molecule type" value="Genomic_DNA"/>
</dbReference>
<accession>A0A183EL03</accession>
<dbReference type="InterPro" id="IPR052760">
    <property type="entry name" value="Mitochondrial_malonyltrans"/>
</dbReference>
<dbReference type="Gene3D" id="3.30.70.250">
    <property type="entry name" value="Malonyl-CoA ACP transacylase, ACP-binding"/>
    <property type="match status" value="1"/>
</dbReference>
<dbReference type="Proteomes" id="UP000271098">
    <property type="component" value="Unassembled WGS sequence"/>
</dbReference>
<keyword evidence="3" id="KW-1185">Reference proteome</keyword>
<sequence length="252" mass="28457">MFVSSLAAWEKAKLEEETLDGRVTDVAGFSVGEFAAFVLAGILSFKDALRLVKIRAEAMNQCSQRLSSGMLTLRVSAASRLDEAFEDARTYAWEKGELPICEVANYLFCGVKVVGASETCMQFLESTQEKYSFQVVKRLAVSGAFHTALMKDAVDIMKEALKDVTIQLPPRVNIYSNYTGKLHTYKDKQIREAIIKQICSPVKWEQIQQLLHSKHQNYKFPRFMEVGPGKQLGAMLLRISKKAYKNYMSYPV</sequence>
<evidence type="ECO:0000259" key="1">
    <source>
        <dbReference type="SMART" id="SM00827"/>
    </source>
</evidence>
<dbReference type="Pfam" id="PF00698">
    <property type="entry name" value="Acyl_transf_1"/>
    <property type="match status" value="1"/>
</dbReference>
<dbReference type="PANTHER" id="PTHR47170:SF2">
    <property type="entry name" value="MALONYL-COA:ACP TRANSACYLASE (MAT) DOMAIN-CONTAINING PROTEIN"/>
    <property type="match status" value="1"/>
</dbReference>
<evidence type="ECO:0000313" key="4">
    <source>
        <dbReference type="WBParaSite" id="GPUH_0002167101-mRNA-1"/>
    </source>
</evidence>
<reference evidence="2 3" key="2">
    <citation type="submission" date="2018-11" db="EMBL/GenBank/DDBJ databases">
        <authorList>
            <consortium name="Pathogen Informatics"/>
        </authorList>
    </citation>
    <scope>NUCLEOTIDE SEQUENCE [LARGE SCALE GENOMIC DNA]</scope>
</reference>
<reference evidence="4" key="1">
    <citation type="submission" date="2016-06" db="UniProtKB">
        <authorList>
            <consortium name="WormBaseParasite"/>
        </authorList>
    </citation>
    <scope>IDENTIFICATION</scope>
</reference>
<dbReference type="PANTHER" id="PTHR47170">
    <property type="entry name" value="MALONYL-COA ACP TRANSACYLASE, ACP-BINDING"/>
    <property type="match status" value="1"/>
</dbReference>
<evidence type="ECO:0000313" key="2">
    <source>
        <dbReference type="EMBL" id="VDN38663.1"/>
    </source>
</evidence>
<dbReference type="GO" id="GO:0016740">
    <property type="term" value="F:transferase activity"/>
    <property type="evidence" value="ECO:0007669"/>
    <property type="project" value="InterPro"/>
</dbReference>
<protein>
    <submittedName>
        <fullName evidence="4">PKS_AT domain-containing protein</fullName>
    </submittedName>
</protein>
<dbReference type="AlphaFoldDB" id="A0A183EL03"/>
<organism evidence="4">
    <name type="scientific">Gongylonema pulchrum</name>
    <dbReference type="NCBI Taxonomy" id="637853"/>
    <lineage>
        <taxon>Eukaryota</taxon>
        <taxon>Metazoa</taxon>
        <taxon>Ecdysozoa</taxon>
        <taxon>Nematoda</taxon>
        <taxon>Chromadorea</taxon>
        <taxon>Rhabditida</taxon>
        <taxon>Spirurina</taxon>
        <taxon>Spiruromorpha</taxon>
        <taxon>Spiruroidea</taxon>
        <taxon>Gongylonematidae</taxon>
        <taxon>Gongylonema</taxon>
    </lineage>
</organism>
<dbReference type="SMART" id="SM00827">
    <property type="entry name" value="PKS_AT"/>
    <property type="match status" value="1"/>
</dbReference>
<dbReference type="InterPro" id="IPR001227">
    <property type="entry name" value="Ac_transferase_dom_sf"/>
</dbReference>
<proteinExistence type="predicted"/>
<dbReference type="OrthoDB" id="541883at2759"/>
<name>A0A183EL03_9BILA</name>
<dbReference type="WBParaSite" id="GPUH_0002167101-mRNA-1">
    <property type="protein sequence ID" value="GPUH_0002167101-mRNA-1"/>
    <property type="gene ID" value="GPUH_0002167101"/>
</dbReference>
<dbReference type="SUPFAM" id="SSF52151">
    <property type="entry name" value="FabD/lysophospholipase-like"/>
    <property type="match status" value="1"/>
</dbReference>
<dbReference type="InterPro" id="IPR016035">
    <property type="entry name" value="Acyl_Trfase/lysoPLipase"/>
</dbReference>
<dbReference type="InterPro" id="IPR014043">
    <property type="entry name" value="Acyl_transferase_dom"/>
</dbReference>
<evidence type="ECO:0000313" key="3">
    <source>
        <dbReference type="Proteomes" id="UP000271098"/>
    </source>
</evidence>
<dbReference type="Gene3D" id="3.40.366.10">
    <property type="entry name" value="Malonyl-Coenzyme A Acyl Carrier Protein, domain 2"/>
    <property type="match status" value="1"/>
</dbReference>
<gene>
    <name evidence="2" type="ORF">GPUH_LOCUS21644</name>
</gene>
<feature type="domain" description="Malonyl-CoA:ACP transacylase (MAT)" evidence="1">
    <location>
        <begin position="1"/>
        <end position="250"/>
    </location>
</feature>